<evidence type="ECO:0000313" key="1">
    <source>
        <dbReference type="EMBL" id="QHE95645.1"/>
    </source>
</evidence>
<reference evidence="1 2" key="1">
    <citation type="journal article" date="2011" name="PLoS Pathog.">
        <title>Dynamic evolution of pathogenicity revealed by sequencing and comparative genomics of 19 Pseudomonas syringae isolates.</title>
        <authorList>
            <person name="Baltrus D.A."/>
            <person name="Nishimura M.T."/>
            <person name="Romanchuk A."/>
            <person name="Chang J.H."/>
            <person name="Mukhtar M.S."/>
            <person name="Cherkis K."/>
            <person name="Roach J."/>
            <person name="Grant S.R."/>
            <person name="Jones C.D."/>
            <person name="Dangl J.L."/>
        </authorList>
    </citation>
    <scope>NUCLEOTIDE SEQUENCE [LARGE SCALE GENOMIC DNA]</scope>
    <source>
        <strain evidence="1 2">ES4326</strain>
    </source>
</reference>
<protein>
    <submittedName>
        <fullName evidence="1">Uncharacterized protein</fullName>
    </submittedName>
</protein>
<name>A0A8T8BW88_PSEYM</name>
<dbReference type="RefSeq" id="WP_007252413.1">
    <property type="nucleotide sequence ID" value="NZ_CP047260.1"/>
</dbReference>
<proteinExistence type="predicted"/>
<accession>A0A8T8BW88</accession>
<dbReference type="AlphaFoldDB" id="A0A8T8BW88"/>
<evidence type="ECO:0000313" key="2">
    <source>
        <dbReference type="Proteomes" id="UP000003811"/>
    </source>
</evidence>
<dbReference type="EMBL" id="CP047260">
    <property type="protein sequence ID" value="QHE95645.1"/>
    <property type="molecule type" value="Genomic_DNA"/>
</dbReference>
<organism evidence="1 2">
    <name type="scientific">Pseudomonas syringae pv. maculicola str. ES4326</name>
    <dbReference type="NCBI Taxonomy" id="629265"/>
    <lineage>
        <taxon>Bacteria</taxon>
        <taxon>Pseudomonadati</taxon>
        <taxon>Pseudomonadota</taxon>
        <taxon>Gammaproteobacteria</taxon>
        <taxon>Pseudomonadales</taxon>
        <taxon>Pseudomonadaceae</taxon>
        <taxon>Pseudomonas</taxon>
    </lineage>
</organism>
<gene>
    <name evidence="1" type="ORF">PMA4326_002710</name>
</gene>
<sequence>MSSDELSELERTRRRALWALASLHPGASLALGVLATLDDLEAQERSISASTQQPLELNEARHSVPVERHTSGIDIVLELDIPEPWRERFLQASIGSTRLPEGPYACDWEKFLTEWEREMQHLQNHRVTQAASG</sequence>
<dbReference type="Proteomes" id="UP000003811">
    <property type="component" value="Chromosome"/>
</dbReference>